<sequence>MQQFTRYCIGWCATMGEFLKRGLTQAWFEVQTTVKQGRFVHRMDADEDHRLKYQKSRIKQYGETFQVVKESTKTTTYEPL</sequence>
<keyword evidence="1" id="KW-1185">Reference proteome</keyword>
<accession>A0A915KEP5</accession>
<protein>
    <submittedName>
        <fullName evidence="2">Uncharacterized protein</fullName>
    </submittedName>
</protein>
<evidence type="ECO:0000313" key="1">
    <source>
        <dbReference type="Proteomes" id="UP000887565"/>
    </source>
</evidence>
<evidence type="ECO:0000313" key="2">
    <source>
        <dbReference type="WBParaSite" id="nRc.2.0.1.t36506-RA"/>
    </source>
</evidence>
<dbReference type="WBParaSite" id="nRc.2.0.1.t36506-RA">
    <property type="protein sequence ID" value="nRc.2.0.1.t36506-RA"/>
    <property type="gene ID" value="nRc.2.0.1.g36506"/>
</dbReference>
<reference evidence="2" key="1">
    <citation type="submission" date="2022-11" db="UniProtKB">
        <authorList>
            <consortium name="WormBaseParasite"/>
        </authorList>
    </citation>
    <scope>IDENTIFICATION</scope>
</reference>
<dbReference type="AlphaFoldDB" id="A0A915KEP5"/>
<name>A0A915KEP5_ROMCU</name>
<dbReference type="Proteomes" id="UP000887565">
    <property type="component" value="Unplaced"/>
</dbReference>
<organism evidence="1 2">
    <name type="scientific">Romanomermis culicivorax</name>
    <name type="common">Nematode worm</name>
    <dbReference type="NCBI Taxonomy" id="13658"/>
    <lineage>
        <taxon>Eukaryota</taxon>
        <taxon>Metazoa</taxon>
        <taxon>Ecdysozoa</taxon>
        <taxon>Nematoda</taxon>
        <taxon>Enoplea</taxon>
        <taxon>Dorylaimia</taxon>
        <taxon>Mermithida</taxon>
        <taxon>Mermithoidea</taxon>
        <taxon>Mermithidae</taxon>
        <taxon>Romanomermis</taxon>
    </lineage>
</organism>
<proteinExistence type="predicted"/>